<dbReference type="PANTHER" id="PTHR11502">
    <property type="entry name" value="40S RIBOSOMAL PROTEIN S6"/>
    <property type="match status" value="1"/>
</dbReference>
<dbReference type="HAMAP" id="MF_00512">
    <property type="entry name" value="Ribosomal_eS6"/>
    <property type="match status" value="1"/>
</dbReference>
<protein>
    <recommendedName>
        <fullName evidence="4">Small ribosomal subunit protein eS6</fullName>
    </recommendedName>
</protein>
<evidence type="ECO:0000256" key="2">
    <source>
        <dbReference type="ARBA" id="ARBA00022980"/>
    </source>
</evidence>
<dbReference type="NCBIfam" id="NF003292">
    <property type="entry name" value="PRK04290.1-1"/>
    <property type="match status" value="1"/>
</dbReference>
<gene>
    <name evidence="4" type="primary">rps6e</name>
    <name evidence="6" type="ORF">ENT92_00945</name>
    <name evidence="5" type="ORF">ENU14_01185</name>
</gene>
<comment type="caution">
    <text evidence="5">The sequence shown here is derived from an EMBL/GenBank/DDBJ whole genome shotgun (WGS) entry which is preliminary data.</text>
</comment>
<dbReference type="GO" id="GO:1990904">
    <property type="term" value="C:ribonucleoprotein complex"/>
    <property type="evidence" value="ECO:0007669"/>
    <property type="project" value="UniProtKB-KW"/>
</dbReference>
<dbReference type="GO" id="GO:0005840">
    <property type="term" value="C:ribosome"/>
    <property type="evidence" value="ECO:0007669"/>
    <property type="project" value="UniProtKB-KW"/>
</dbReference>
<dbReference type="InterPro" id="IPR018282">
    <property type="entry name" value="Ribosomal_eS6_CS"/>
</dbReference>
<comment type="similarity">
    <text evidence="1 4">Belongs to the eukaryotic ribosomal protein eS6 family.</text>
</comment>
<dbReference type="GO" id="GO:0003735">
    <property type="term" value="F:structural constituent of ribosome"/>
    <property type="evidence" value="ECO:0007669"/>
    <property type="project" value="InterPro"/>
</dbReference>
<evidence type="ECO:0000313" key="5">
    <source>
        <dbReference type="EMBL" id="HGM58192.1"/>
    </source>
</evidence>
<dbReference type="AlphaFoldDB" id="A0A7C4D7N9"/>
<keyword evidence="2 4" id="KW-0689">Ribosomal protein</keyword>
<proteinExistence type="inferred from homology"/>
<dbReference type="PROSITE" id="PS00578">
    <property type="entry name" value="RIBOSOMAL_S6E"/>
    <property type="match status" value="1"/>
</dbReference>
<accession>A0A7C4D7N9</accession>
<keyword evidence="3 4" id="KW-0687">Ribonucleoprotein</keyword>
<dbReference type="EMBL" id="DTBJ01000013">
    <property type="protein sequence ID" value="HGM58192.1"/>
    <property type="molecule type" value="Genomic_DNA"/>
</dbReference>
<sequence length="217" mass="24495">MADFKIVINDPEAPKIEKVFRVKVIGDPSVEYSDKMKEKYELPIIKVNEKLSNELQLKHGVATIKMIKPGTNERVKITGRVIVDNNIPENEVHVNYDLLVNSIGVNEVEGEIVRSRAWQIRVSGDRARSFIGLKIGDRISGELIGLKNVELEIRGGSDNSGFPMRPDIPGGVKKRVLLSNPPGFHPRKRGERRRRKIVRGNTITEDIVQINTVIIYK</sequence>
<evidence type="ECO:0000256" key="1">
    <source>
        <dbReference type="ARBA" id="ARBA00009312"/>
    </source>
</evidence>
<evidence type="ECO:0000256" key="4">
    <source>
        <dbReference type="HAMAP-Rule" id="MF_00512"/>
    </source>
</evidence>
<reference evidence="5" key="1">
    <citation type="journal article" date="2020" name="mSystems">
        <title>Genome- and Community-Level Interaction Insights into Carbon Utilization and Element Cycling Functions of Hydrothermarchaeota in Hydrothermal Sediment.</title>
        <authorList>
            <person name="Zhou Z."/>
            <person name="Liu Y."/>
            <person name="Xu W."/>
            <person name="Pan J."/>
            <person name="Luo Z.H."/>
            <person name="Li M."/>
        </authorList>
    </citation>
    <scope>NUCLEOTIDE SEQUENCE [LARGE SCALE GENOMIC DNA]</scope>
    <source>
        <strain evidence="6">SpSt-622</strain>
        <strain evidence="5">SpSt-642</strain>
    </source>
</reference>
<dbReference type="Pfam" id="PF01092">
    <property type="entry name" value="Ribosomal_S6e"/>
    <property type="match status" value="1"/>
</dbReference>
<evidence type="ECO:0000313" key="6">
    <source>
        <dbReference type="EMBL" id="HGU64770.1"/>
    </source>
</evidence>
<evidence type="ECO:0000256" key="3">
    <source>
        <dbReference type="ARBA" id="ARBA00023274"/>
    </source>
</evidence>
<dbReference type="GO" id="GO:0006412">
    <property type="term" value="P:translation"/>
    <property type="evidence" value="ECO:0007669"/>
    <property type="project" value="UniProtKB-UniRule"/>
</dbReference>
<organism evidence="5">
    <name type="scientific">Staphylothermus marinus</name>
    <dbReference type="NCBI Taxonomy" id="2280"/>
    <lineage>
        <taxon>Archaea</taxon>
        <taxon>Thermoproteota</taxon>
        <taxon>Thermoprotei</taxon>
        <taxon>Desulfurococcales</taxon>
        <taxon>Desulfurococcaceae</taxon>
        <taxon>Staphylothermus</taxon>
    </lineage>
</organism>
<dbReference type="SMART" id="SM01405">
    <property type="entry name" value="Ribosomal_S6e"/>
    <property type="match status" value="1"/>
</dbReference>
<name>A0A7C4D7N9_STAMA</name>
<dbReference type="InterPro" id="IPR001377">
    <property type="entry name" value="Ribosomal_eS6"/>
</dbReference>
<dbReference type="InterPro" id="IPR020924">
    <property type="entry name" value="Ribosomal_eS6_arc"/>
</dbReference>
<dbReference type="EMBL" id="DTAN01000042">
    <property type="protein sequence ID" value="HGU64770.1"/>
    <property type="molecule type" value="Genomic_DNA"/>
</dbReference>